<keyword evidence="2" id="KW-1185">Reference proteome</keyword>
<dbReference type="Proteomes" id="UP000238430">
    <property type="component" value="Unassembled WGS sequence"/>
</dbReference>
<proteinExistence type="predicted"/>
<dbReference type="InterPro" id="IPR014985">
    <property type="entry name" value="WbqC"/>
</dbReference>
<accession>A0A2T1NPL7</accession>
<name>A0A2T1NPL7_9FLAO</name>
<evidence type="ECO:0008006" key="3">
    <source>
        <dbReference type="Google" id="ProtNLM"/>
    </source>
</evidence>
<evidence type="ECO:0000313" key="2">
    <source>
        <dbReference type="Proteomes" id="UP000238430"/>
    </source>
</evidence>
<reference evidence="1 2" key="1">
    <citation type="submission" date="2018-03" db="EMBL/GenBank/DDBJ databases">
        <title>Mesoflavibacter sp. HG37 and Mesoflavibacter sp. HG96 sp.nov., two marine bacteria isolated from seawater of Western Pacific Ocean.</title>
        <authorList>
            <person name="Cheng H."/>
            <person name="Wu Y.-H."/>
            <person name="Guo L.-L."/>
            <person name="Xu X.-W."/>
        </authorList>
    </citation>
    <scope>NUCLEOTIDE SEQUENCE [LARGE SCALE GENOMIC DNA]</scope>
    <source>
        <strain evidence="1 2">KCTC 42117</strain>
    </source>
</reference>
<protein>
    <recommendedName>
        <fullName evidence="3">WbqC-like protein</fullName>
    </recommendedName>
</protein>
<sequence length="208" mass="24876">MKALLHPTYFPSIAQCVAIAKAEDLVFEKHDNFQKQTYRNRTYIYGANGKLQLSIPIIHSHKNRQLYKDVKISNTEKWQQIHWKSLEAAYRTSPFFEYYEDEFISLFEKRHEFIYDFNLKCFEIVSDCLQLDMDITYTESYQTKHDDLTDFRSLVNARKEPNFNFENYRQVFFDKCGYIDNLSIIDLLFNEGTNALTYLENQILPTHV</sequence>
<dbReference type="Pfam" id="PF08889">
    <property type="entry name" value="WbqC"/>
    <property type="match status" value="1"/>
</dbReference>
<dbReference type="AlphaFoldDB" id="A0A2T1NPL7"/>
<organism evidence="1 2">
    <name type="scientific">Mesoflavibacter zeaxanthinifaciens subsp. sabulilitoris</name>
    <dbReference type="NCBI Taxonomy" id="1520893"/>
    <lineage>
        <taxon>Bacteria</taxon>
        <taxon>Pseudomonadati</taxon>
        <taxon>Bacteroidota</taxon>
        <taxon>Flavobacteriia</taxon>
        <taxon>Flavobacteriales</taxon>
        <taxon>Flavobacteriaceae</taxon>
        <taxon>Mesoflavibacter</taxon>
    </lineage>
</organism>
<dbReference type="RefSeq" id="WP_106676071.1">
    <property type="nucleotide sequence ID" value="NZ_JACHWV010000009.1"/>
</dbReference>
<evidence type="ECO:0000313" key="1">
    <source>
        <dbReference type="EMBL" id="PSG94836.1"/>
    </source>
</evidence>
<dbReference type="OrthoDB" id="1523452at2"/>
<comment type="caution">
    <text evidence="1">The sequence shown here is derived from an EMBL/GenBank/DDBJ whole genome shotgun (WGS) entry which is preliminary data.</text>
</comment>
<gene>
    <name evidence="1" type="ORF">C7H61_00255</name>
</gene>
<dbReference type="EMBL" id="PXOT01000009">
    <property type="protein sequence ID" value="PSG94836.1"/>
    <property type="molecule type" value="Genomic_DNA"/>
</dbReference>